<dbReference type="GO" id="GO:0005737">
    <property type="term" value="C:cytoplasm"/>
    <property type="evidence" value="ECO:0007669"/>
    <property type="project" value="EnsemblFungi"/>
</dbReference>
<dbReference type="SUPFAM" id="SSF56235">
    <property type="entry name" value="N-terminal nucleophile aminohydrolases (Ntn hydrolases)"/>
    <property type="match status" value="1"/>
</dbReference>
<feature type="binding site" evidence="10">
    <location>
        <position position="369"/>
    </location>
    <ligand>
        <name>Mg(2+)</name>
        <dbReference type="ChEBI" id="CHEBI:18420"/>
    </ligand>
</feature>
<accession>A0A261XYZ6</accession>
<proteinExistence type="inferred from homology"/>
<dbReference type="InterPro" id="IPR005854">
    <property type="entry name" value="PurF"/>
</dbReference>
<dbReference type="UniPathway" id="UPA00074">
    <property type="reaction ID" value="UER00124"/>
</dbReference>
<keyword evidence="5 8" id="KW-0808">Transferase</keyword>
<evidence type="ECO:0000256" key="6">
    <source>
        <dbReference type="ARBA" id="ARBA00022755"/>
    </source>
</evidence>
<protein>
    <recommendedName>
        <fullName evidence="3 8">Amidophosphoribosyltransferase</fullName>
        <shortName evidence="8">ATase</shortName>
        <ecNumber evidence="3 8">2.4.2.14</ecNumber>
    </recommendedName>
    <alternativeName>
        <fullName evidence="8">Glutamine phosphoribosylpyrophosphate amidotransferase</fullName>
    </alternativeName>
</protein>
<dbReference type="InterPro" id="IPR035584">
    <property type="entry name" value="PurF_N"/>
</dbReference>
<reference evidence="12 13" key="1">
    <citation type="journal article" date="2017" name="Mycologia">
        <title>Bifiguratus adelaidae, gen. et sp. nov., a new member of Mucoromycotina in endophytic and soil-dwelling habitats.</title>
        <authorList>
            <person name="Torres-Cruz T.J."/>
            <person name="Billingsley Tobias T.L."/>
            <person name="Almatruk M."/>
            <person name="Hesse C."/>
            <person name="Kuske C.R."/>
            <person name="Desiro A."/>
            <person name="Benucci G.M."/>
            <person name="Bonito G."/>
            <person name="Stajich J.E."/>
            <person name="Dunlap C."/>
            <person name="Arnold A.E."/>
            <person name="Porras-Alfaro A."/>
        </authorList>
    </citation>
    <scope>NUCLEOTIDE SEQUENCE [LARGE SCALE GENOMIC DNA]</scope>
    <source>
        <strain evidence="12 13">AZ0501</strain>
    </source>
</reference>
<dbReference type="InterPro" id="IPR029057">
    <property type="entry name" value="PRTase-like"/>
</dbReference>
<feature type="domain" description="Glutamine amidotransferase type-2" evidence="11">
    <location>
        <begin position="2"/>
        <end position="238"/>
    </location>
</feature>
<evidence type="ECO:0000256" key="1">
    <source>
        <dbReference type="ARBA" id="ARBA00005209"/>
    </source>
</evidence>
<name>A0A261XYZ6_9FUNG</name>
<evidence type="ECO:0000256" key="5">
    <source>
        <dbReference type="ARBA" id="ARBA00022679"/>
    </source>
</evidence>
<dbReference type="AlphaFoldDB" id="A0A261XYZ6"/>
<dbReference type="Proteomes" id="UP000242875">
    <property type="component" value="Unassembled WGS sequence"/>
</dbReference>
<keyword evidence="10" id="KW-0460">Magnesium</keyword>
<comment type="similarity">
    <text evidence="2 8">In the C-terminal section; belongs to the purine/pyrimidine phosphoribosyltransferase family.</text>
</comment>
<dbReference type="Gene3D" id="3.60.20.10">
    <property type="entry name" value="Glutamine Phosphoribosylpyrophosphate, subunit 1, domain 1"/>
    <property type="match status" value="1"/>
</dbReference>
<dbReference type="CDD" id="cd00715">
    <property type="entry name" value="GPATase_N"/>
    <property type="match status" value="1"/>
</dbReference>
<dbReference type="CDD" id="cd06223">
    <property type="entry name" value="PRTases_typeI"/>
    <property type="match status" value="1"/>
</dbReference>
<dbReference type="EMBL" id="MVBO01000081">
    <property type="protein sequence ID" value="OZJ03528.1"/>
    <property type="molecule type" value="Genomic_DNA"/>
</dbReference>
<feature type="active site" description="Nucleophile" evidence="9">
    <location>
        <position position="2"/>
    </location>
</feature>
<dbReference type="Gene3D" id="3.40.50.2020">
    <property type="match status" value="1"/>
</dbReference>
<dbReference type="InterPro" id="IPR017932">
    <property type="entry name" value="GATase_2_dom"/>
</dbReference>
<dbReference type="InterPro" id="IPR000836">
    <property type="entry name" value="PRTase_dom"/>
</dbReference>
<evidence type="ECO:0000313" key="13">
    <source>
        <dbReference type="Proteomes" id="UP000242875"/>
    </source>
</evidence>
<keyword evidence="7" id="KW-0315">Glutamine amidotransferase</keyword>
<evidence type="ECO:0000256" key="4">
    <source>
        <dbReference type="ARBA" id="ARBA00022676"/>
    </source>
</evidence>
<dbReference type="GO" id="GO:0046083">
    <property type="term" value="P:adenine metabolic process"/>
    <property type="evidence" value="ECO:0007669"/>
    <property type="project" value="EnsemblFungi"/>
</dbReference>
<evidence type="ECO:0000256" key="2">
    <source>
        <dbReference type="ARBA" id="ARBA00010138"/>
    </source>
</evidence>
<dbReference type="NCBIfam" id="TIGR01134">
    <property type="entry name" value="purF"/>
    <property type="match status" value="1"/>
</dbReference>
<evidence type="ECO:0000256" key="3">
    <source>
        <dbReference type="ARBA" id="ARBA00011941"/>
    </source>
</evidence>
<dbReference type="Pfam" id="PF13522">
    <property type="entry name" value="GATase_6"/>
    <property type="match status" value="1"/>
</dbReference>
<comment type="pathway">
    <text evidence="1 8">Purine metabolism; IMP biosynthesis via de novo pathway; N(1)-(5-phospho-D-ribosyl)glycinamide from 5-phospho-alpha-D-ribose 1-diphosphate: step 1/2.</text>
</comment>
<dbReference type="OrthoDB" id="191723at2759"/>
<feature type="binding site" evidence="10">
    <location>
        <position position="370"/>
    </location>
    <ligand>
        <name>Mg(2+)</name>
        <dbReference type="ChEBI" id="CHEBI:18420"/>
    </ligand>
</feature>
<dbReference type="Pfam" id="PF00156">
    <property type="entry name" value="Pribosyltran"/>
    <property type="match status" value="1"/>
</dbReference>
<dbReference type="InterPro" id="IPR029055">
    <property type="entry name" value="Ntn_hydrolases_N"/>
</dbReference>
<dbReference type="HAMAP" id="MF_01931">
    <property type="entry name" value="PurF"/>
    <property type="match status" value="1"/>
</dbReference>
<evidence type="ECO:0000256" key="8">
    <source>
        <dbReference type="PIRNR" id="PIRNR000485"/>
    </source>
</evidence>
<evidence type="ECO:0000256" key="10">
    <source>
        <dbReference type="PIRSR" id="PIRSR000485-2"/>
    </source>
</evidence>
<evidence type="ECO:0000313" key="12">
    <source>
        <dbReference type="EMBL" id="OZJ03528.1"/>
    </source>
</evidence>
<keyword evidence="4 8" id="KW-0328">Glycosyltransferase</keyword>
<dbReference type="GO" id="GO:0004044">
    <property type="term" value="F:amidophosphoribosyltransferase activity"/>
    <property type="evidence" value="ECO:0007669"/>
    <property type="project" value="UniProtKB-EC"/>
</dbReference>
<gene>
    <name evidence="12" type="ORF">BZG36_03414</name>
</gene>
<dbReference type="GO" id="GO:0006189">
    <property type="term" value="P:'de novo' IMP biosynthetic process"/>
    <property type="evidence" value="ECO:0007669"/>
    <property type="project" value="UniProtKB-UniPathway"/>
</dbReference>
<evidence type="ECO:0000256" key="7">
    <source>
        <dbReference type="ARBA" id="ARBA00022962"/>
    </source>
</evidence>
<keyword evidence="6 8" id="KW-0658">Purine biosynthesis</keyword>
<keyword evidence="10" id="KW-0479">Metal-binding</keyword>
<dbReference type="GO" id="GO:0046872">
    <property type="term" value="F:metal ion binding"/>
    <property type="evidence" value="ECO:0007669"/>
    <property type="project" value="UniProtKB-KW"/>
</dbReference>
<organism evidence="12 13">
    <name type="scientific">Bifiguratus adelaidae</name>
    <dbReference type="NCBI Taxonomy" id="1938954"/>
    <lineage>
        <taxon>Eukaryota</taxon>
        <taxon>Fungi</taxon>
        <taxon>Fungi incertae sedis</taxon>
        <taxon>Mucoromycota</taxon>
        <taxon>Mucoromycotina</taxon>
        <taxon>Endogonomycetes</taxon>
        <taxon>Endogonales</taxon>
        <taxon>Endogonales incertae sedis</taxon>
        <taxon>Bifiguratus</taxon>
    </lineage>
</organism>
<comment type="caution">
    <text evidence="12">The sequence shown here is derived from an EMBL/GenBank/DDBJ whole genome shotgun (WGS) entry which is preliminary data.</text>
</comment>
<dbReference type="PANTHER" id="PTHR11907">
    <property type="entry name" value="AMIDOPHOSPHORIBOSYLTRANSFERASE"/>
    <property type="match status" value="1"/>
</dbReference>
<evidence type="ECO:0000256" key="9">
    <source>
        <dbReference type="PIRSR" id="PIRSR000485-1"/>
    </source>
</evidence>
<comment type="catalytic activity">
    <reaction evidence="8">
        <text>5-phospho-beta-D-ribosylamine + L-glutamate + diphosphate = 5-phospho-alpha-D-ribose 1-diphosphate + L-glutamine + H2O</text>
        <dbReference type="Rhea" id="RHEA:14905"/>
        <dbReference type="ChEBI" id="CHEBI:15377"/>
        <dbReference type="ChEBI" id="CHEBI:29985"/>
        <dbReference type="ChEBI" id="CHEBI:33019"/>
        <dbReference type="ChEBI" id="CHEBI:58017"/>
        <dbReference type="ChEBI" id="CHEBI:58359"/>
        <dbReference type="ChEBI" id="CHEBI:58681"/>
        <dbReference type="EC" id="2.4.2.14"/>
    </reaction>
</comment>
<feature type="binding site" evidence="10">
    <location>
        <position position="307"/>
    </location>
    <ligand>
        <name>Mg(2+)</name>
        <dbReference type="ChEBI" id="CHEBI:18420"/>
    </ligand>
</feature>
<dbReference type="PROSITE" id="PS51278">
    <property type="entry name" value="GATASE_TYPE_2"/>
    <property type="match status" value="1"/>
</dbReference>
<dbReference type="PIRSF" id="PIRSF000485">
    <property type="entry name" value="Amd_phspho_trans"/>
    <property type="match status" value="1"/>
</dbReference>
<dbReference type="SUPFAM" id="SSF53271">
    <property type="entry name" value="PRTase-like"/>
    <property type="match status" value="1"/>
</dbReference>
<comment type="cofactor">
    <cofactor evidence="10">
        <name>Mg(2+)</name>
        <dbReference type="ChEBI" id="CHEBI:18420"/>
    </cofactor>
    <text evidence="10">Binds 1 Mg(2+) ion per subunit.</text>
</comment>
<keyword evidence="13" id="KW-1185">Reference proteome</keyword>
<dbReference type="GO" id="GO:0009113">
    <property type="term" value="P:purine nucleobase biosynthetic process"/>
    <property type="evidence" value="ECO:0007669"/>
    <property type="project" value="InterPro"/>
</dbReference>
<evidence type="ECO:0000259" key="11">
    <source>
        <dbReference type="PROSITE" id="PS51278"/>
    </source>
</evidence>
<dbReference type="EC" id="2.4.2.14" evidence="3 8"/>
<sequence length="509" mass="56487">MCGIEALLLADPAGAASPDLFEGLGILQHRGQDAAGIVTCGQKGRLYQCKGNGMVRDVFDQKQLASLVGGLGVGHVRYPTAGTASQSEAQPFYVNSPYGIVFAHNGNLINAPELKHFLDMDAHRHINTDSDSELLLNVFANNLQKTGKFRINEEDIFQAIKDLYEVCRGGYACVAMIAGFGIIGFRDPHGIRPICFGRRKSDKGYDYMFSSESVVLDALDFTDHVDVGPGEAVIITREKVSRQKLCIEKPFTPCIFEYVYFARPDSIMDGVSVYKSRLAMGEALAEQVLRVFGDNMDVDVIIPVPDTSRVAALQVSYKLNILYREGFMKNRYVGRTFIMPGQQQRRKNVRRKLNAMALEFAGKNVLLVDDSIVRGTTSKEIIQMARDVGAKKVYFASCAPAIRFPNVYGIDMPSRKELVAHGRTDEEVASEIGADKVIFQNLDDLVQSVRKFNPEIDRFDTSVFDGEYVTGGITPEYMDQLEQLRSDGITSRNDVDTSEPLGLYNSFIK</sequence>